<sequence length="334" mass="34361">MIAVGVVVILLLGEIDLSVAAISGFCGAVLGVLNVQLGWNAWLSVAVAVLVGIAIGIFQGSVVTYFRVPAFVITLAGLIGLQGWTLALFGDRTAINFDYAGDVAKLTSTFLSPVAGWGIAAAIILAVAYFNLKERARLKAAGLEHSELRTQILKIVGIALVLCGAIVVFNRDRGLPLAVFIFLAIVVAMDYVIRQTRYGSRLLAIGGNAEAARRAGIPVQRIRIAAFAIGSGLAAFGGVLAASRLIAATTQSGAGDTLINAIAAAVIGGTSLFGGRGSVYSALVGVLIIGSISNGMDLLALPSAAKFIITSMVLLLAVVVDAIAARSSRSQVRE</sequence>
<keyword evidence="4" id="KW-0997">Cell inner membrane</keyword>
<dbReference type="PANTHER" id="PTHR32196">
    <property type="entry name" value="ABC TRANSPORTER PERMEASE PROTEIN YPHD-RELATED-RELATED"/>
    <property type="match status" value="1"/>
</dbReference>
<dbReference type="CDD" id="cd06579">
    <property type="entry name" value="TM_PBP1_transp_AraH_like"/>
    <property type="match status" value="1"/>
</dbReference>
<evidence type="ECO:0000256" key="3">
    <source>
        <dbReference type="ARBA" id="ARBA00022475"/>
    </source>
</evidence>
<keyword evidence="7 11" id="KW-1133">Transmembrane helix</keyword>
<evidence type="ECO:0000256" key="10">
    <source>
        <dbReference type="ARBA" id="ARBA00035686"/>
    </source>
</evidence>
<evidence type="ECO:0000256" key="4">
    <source>
        <dbReference type="ARBA" id="ARBA00022519"/>
    </source>
</evidence>
<evidence type="ECO:0000256" key="5">
    <source>
        <dbReference type="ARBA" id="ARBA00022597"/>
    </source>
</evidence>
<dbReference type="GO" id="GO:0005886">
    <property type="term" value="C:plasma membrane"/>
    <property type="evidence" value="ECO:0007669"/>
    <property type="project" value="UniProtKB-SubCell"/>
</dbReference>
<evidence type="ECO:0000313" key="13">
    <source>
        <dbReference type="Proteomes" id="UP000515947"/>
    </source>
</evidence>
<keyword evidence="8 11" id="KW-0472">Membrane</keyword>
<feature type="transmembrane region" description="Helical" evidence="11">
    <location>
        <begin position="39"/>
        <end position="58"/>
    </location>
</feature>
<feature type="transmembrane region" description="Helical" evidence="11">
    <location>
        <begin position="224"/>
        <end position="246"/>
    </location>
</feature>
<accession>A0A7G9RFL6</accession>
<proteinExistence type="predicted"/>
<evidence type="ECO:0000256" key="6">
    <source>
        <dbReference type="ARBA" id="ARBA00022692"/>
    </source>
</evidence>
<evidence type="ECO:0000256" key="9">
    <source>
        <dbReference type="ARBA" id="ARBA00035611"/>
    </source>
</evidence>
<evidence type="ECO:0000313" key="12">
    <source>
        <dbReference type="EMBL" id="QNN54391.1"/>
    </source>
</evidence>
<feature type="transmembrane region" description="Helical" evidence="11">
    <location>
        <begin position="110"/>
        <end position="132"/>
    </location>
</feature>
<dbReference type="KEGG" id="nmes:H9L09_08715"/>
<keyword evidence="6 11" id="KW-0812">Transmembrane</keyword>
<dbReference type="PANTHER" id="PTHR32196:SF32">
    <property type="entry name" value="XYLOSE TRANSPORT SYSTEM PERMEASE PROTEIN XYLH"/>
    <property type="match status" value="1"/>
</dbReference>
<dbReference type="EMBL" id="CP060713">
    <property type="protein sequence ID" value="QNN54391.1"/>
    <property type="molecule type" value="Genomic_DNA"/>
</dbReference>
<gene>
    <name evidence="12" type="ORF">H9L09_08715</name>
</gene>
<protein>
    <recommendedName>
        <fullName evidence="10">Xylose transport system permease protein XylH</fullName>
    </recommendedName>
</protein>
<evidence type="ECO:0000256" key="11">
    <source>
        <dbReference type="SAM" id="Phobius"/>
    </source>
</evidence>
<dbReference type="Proteomes" id="UP000515947">
    <property type="component" value="Chromosome"/>
</dbReference>
<dbReference type="Pfam" id="PF02653">
    <property type="entry name" value="BPD_transp_2"/>
    <property type="match status" value="1"/>
</dbReference>
<keyword evidence="5" id="KW-0762">Sugar transport</keyword>
<evidence type="ECO:0000256" key="2">
    <source>
        <dbReference type="ARBA" id="ARBA00022448"/>
    </source>
</evidence>
<organism evidence="12 13">
    <name type="scientific">Nocardioides mesophilus</name>
    <dbReference type="NCBI Taxonomy" id="433659"/>
    <lineage>
        <taxon>Bacteria</taxon>
        <taxon>Bacillati</taxon>
        <taxon>Actinomycetota</taxon>
        <taxon>Actinomycetes</taxon>
        <taxon>Propionibacteriales</taxon>
        <taxon>Nocardioidaceae</taxon>
        <taxon>Nocardioides</taxon>
    </lineage>
</organism>
<comment type="subcellular location">
    <subcellularLocation>
        <location evidence="1">Cell membrane</location>
        <topology evidence="1">Multi-pass membrane protein</topology>
    </subcellularLocation>
</comment>
<evidence type="ECO:0000256" key="1">
    <source>
        <dbReference type="ARBA" id="ARBA00004651"/>
    </source>
</evidence>
<dbReference type="GO" id="GO:0022857">
    <property type="term" value="F:transmembrane transporter activity"/>
    <property type="evidence" value="ECO:0007669"/>
    <property type="project" value="InterPro"/>
</dbReference>
<keyword evidence="2" id="KW-0813">Transport</keyword>
<feature type="transmembrane region" description="Helical" evidence="11">
    <location>
        <begin position="307"/>
        <end position="325"/>
    </location>
</feature>
<keyword evidence="3" id="KW-1003">Cell membrane</keyword>
<comment type="function">
    <text evidence="9">Part of the binding-protein-dependent transport system for D-xylose. Probably responsible for the translocation of the substrate across the membrane.</text>
</comment>
<name>A0A7G9RFL6_9ACTN</name>
<reference evidence="12 13" key="1">
    <citation type="submission" date="2020-08" db="EMBL/GenBank/DDBJ databases">
        <title>Genome sequence of Nocardioides mesophilus KACC 16243T.</title>
        <authorList>
            <person name="Hyun D.-W."/>
            <person name="Bae J.-W."/>
        </authorList>
    </citation>
    <scope>NUCLEOTIDE SEQUENCE [LARGE SCALE GENOMIC DNA]</scope>
    <source>
        <strain evidence="12 13">KACC 16243</strain>
    </source>
</reference>
<evidence type="ECO:0000256" key="7">
    <source>
        <dbReference type="ARBA" id="ARBA00022989"/>
    </source>
</evidence>
<evidence type="ECO:0000256" key="8">
    <source>
        <dbReference type="ARBA" id="ARBA00023136"/>
    </source>
</evidence>
<feature type="transmembrane region" description="Helical" evidence="11">
    <location>
        <begin position="152"/>
        <end position="169"/>
    </location>
</feature>
<feature type="transmembrane region" description="Helical" evidence="11">
    <location>
        <begin position="175"/>
        <end position="193"/>
    </location>
</feature>
<dbReference type="InterPro" id="IPR001851">
    <property type="entry name" value="ABC_transp_permease"/>
</dbReference>
<keyword evidence="13" id="KW-1185">Reference proteome</keyword>
<dbReference type="AlphaFoldDB" id="A0A7G9RFL6"/>
<feature type="transmembrane region" description="Helical" evidence="11">
    <location>
        <begin position="70"/>
        <end position="90"/>
    </location>
</feature>